<name>A0A0B8QHT8_LACLL</name>
<evidence type="ECO:0000256" key="1">
    <source>
        <dbReference type="ARBA" id="ARBA00008857"/>
    </source>
</evidence>
<dbReference type="AlphaFoldDB" id="A0A0B8QHT8"/>
<dbReference type="EMBL" id="BBSI01000011">
    <property type="protein sequence ID" value="GAM79225.1"/>
    <property type="molecule type" value="Genomic_DNA"/>
</dbReference>
<dbReference type="InterPro" id="IPR010998">
    <property type="entry name" value="Integrase_recombinase_N"/>
</dbReference>
<evidence type="ECO:0000256" key="2">
    <source>
        <dbReference type="ARBA" id="ARBA00022908"/>
    </source>
</evidence>
<sequence>MPDISTKWKGRNNMNIKEYIKKDGTKVYRTNVYLGVDNLTGKQVRTSVSANSRKMCDIKARQAINKFINNGSTIAREKVVFDNFESLALSWFESYKLTVKENSISVADNYLRNYILPPIGSYKLSKITPMLLQELVNKWANNANTAEIINGKRERGKCKDYKLLLNFIKRILDYGMQLGAIEDNSAIKVFPPKLKTRTVKKIKYFDNEELKQFLLYLDTLEPSTDNRKSKTLYKLLLATGLRVGEAMALSWSDIDFNNHYLNVSKTLIQQSNLIQDSAKTKESNRSVFLDNDTLESLKEWRKYQNDGAISLHDSLVFSYHQKMRSYEIERQKLVRHFKNAGVPNIGFHGFRHTHASLLMNNDVNPKEIQRRLGHADYAITMNTYSHLAKSKEKETAEKFSSILKAL</sequence>
<dbReference type="InterPro" id="IPR002104">
    <property type="entry name" value="Integrase_catalytic"/>
</dbReference>
<comment type="similarity">
    <text evidence="1">Belongs to the 'phage' integrase family.</text>
</comment>
<dbReference type="CDD" id="cd01189">
    <property type="entry name" value="INT_ICEBs1_C_like"/>
    <property type="match status" value="1"/>
</dbReference>
<protein>
    <submittedName>
        <fullName evidence="6">Integrase</fullName>
    </submittedName>
</protein>
<organism evidence="6 7">
    <name type="scientific">Lactococcus lactis subsp. lactis</name>
    <name type="common">Streptococcus lactis</name>
    <dbReference type="NCBI Taxonomy" id="1360"/>
    <lineage>
        <taxon>Bacteria</taxon>
        <taxon>Bacillati</taxon>
        <taxon>Bacillota</taxon>
        <taxon>Bacilli</taxon>
        <taxon>Lactobacillales</taxon>
        <taxon>Streptococcaceae</taxon>
        <taxon>Lactococcus</taxon>
    </lineage>
</organism>
<evidence type="ECO:0000313" key="6">
    <source>
        <dbReference type="EMBL" id="GAM79225.1"/>
    </source>
</evidence>
<dbReference type="PANTHER" id="PTHR30349:SF64">
    <property type="entry name" value="PROPHAGE INTEGRASE INTD-RELATED"/>
    <property type="match status" value="1"/>
</dbReference>
<feature type="domain" description="Tyr recombinase" evidence="5">
    <location>
        <begin position="200"/>
        <end position="397"/>
    </location>
</feature>
<comment type="caution">
    <text evidence="6">The sequence shown here is derived from an EMBL/GenBank/DDBJ whole genome shotgun (WGS) entry which is preliminary data.</text>
</comment>
<keyword evidence="4" id="KW-0233">DNA recombination</keyword>
<keyword evidence="2" id="KW-0229">DNA integration</keyword>
<dbReference type="Proteomes" id="UP000031847">
    <property type="component" value="Unassembled WGS sequence"/>
</dbReference>
<dbReference type="InterPro" id="IPR050090">
    <property type="entry name" value="Tyrosine_recombinase_XerCD"/>
</dbReference>
<dbReference type="GO" id="GO:0006310">
    <property type="term" value="P:DNA recombination"/>
    <property type="evidence" value="ECO:0007669"/>
    <property type="project" value="UniProtKB-KW"/>
</dbReference>
<evidence type="ECO:0000313" key="7">
    <source>
        <dbReference type="Proteomes" id="UP000031847"/>
    </source>
</evidence>
<dbReference type="Pfam" id="PF14659">
    <property type="entry name" value="Phage_int_SAM_3"/>
    <property type="match status" value="1"/>
</dbReference>
<gene>
    <name evidence="6" type="ORF">JCM5805K_0333</name>
</gene>
<dbReference type="GO" id="GO:0015074">
    <property type="term" value="P:DNA integration"/>
    <property type="evidence" value="ECO:0007669"/>
    <property type="project" value="UniProtKB-KW"/>
</dbReference>
<proteinExistence type="inferred from homology"/>
<dbReference type="Pfam" id="PF00589">
    <property type="entry name" value="Phage_integrase"/>
    <property type="match status" value="1"/>
</dbReference>
<dbReference type="Gene3D" id="1.10.443.10">
    <property type="entry name" value="Intergrase catalytic core"/>
    <property type="match status" value="1"/>
</dbReference>
<evidence type="ECO:0000259" key="5">
    <source>
        <dbReference type="PROSITE" id="PS51898"/>
    </source>
</evidence>
<reference evidence="6 7" key="1">
    <citation type="submission" date="2015-01" db="EMBL/GenBank/DDBJ databases">
        <title>Lactococcus lactis subsp.lactis JCM 5805 whole genome shotgun sequence.</title>
        <authorList>
            <person name="Fujii T."/>
            <person name="Tomita Y."/>
            <person name="Ikushima S."/>
            <person name="Fujiwara D."/>
        </authorList>
    </citation>
    <scope>NUCLEOTIDE SEQUENCE [LARGE SCALE GENOMIC DNA]</scope>
    <source>
        <strain evidence="6 7">JCM 5805</strain>
    </source>
</reference>
<evidence type="ECO:0000256" key="4">
    <source>
        <dbReference type="ARBA" id="ARBA00023172"/>
    </source>
</evidence>
<dbReference type="PROSITE" id="PS51898">
    <property type="entry name" value="TYR_RECOMBINASE"/>
    <property type="match status" value="1"/>
</dbReference>
<dbReference type="Gene3D" id="1.10.150.130">
    <property type="match status" value="1"/>
</dbReference>
<accession>A0A0B8QHT8</accession>
<dbReference type="GO" id="GO:0003677">
    <property type="term" value="F:DNA binding"/>
    <property type="evidence" value="ECO:0007669"/>
    <property type="project" value="UniProtKB-KW"/>
</dbReference>
<evidence type="ECO:0000256" key="3">
    <source>
        <dbReference type="ARBA" id="ARBA00023125"/>
    </source>
</evidence>
<dbReference type="PANTHER" id="PTHR30349">
    <property type="entry name" value="PHAGE INTEGRASE-RELATED"/>
    <property type="match status" value="1"/>
</dbReference>
<dbReference type="SUPFAM" id="SSF56349">
    <property type="entry name" value="DNA breaking-rejoining enzymes"/>
    <property type="match status" value="1"/>
</dbReference>
<dbReference type="InterPro" id="IPR011010">
    <property type="entry name" value="DNA_brk_join_enz"/>
</dbReference>
<dbReference type="InterPro" id="IPR013762">
    <property type="entry name" value="Integrase-like_cat_sf"/>
</dbReference>
<keyword evidence="3" id="KW-0238">DNA-binding</keyword>
<dbReference type="InterPro" id="IPR004107">
    <property type="entry name" value="Integrase_SAM-like_N"/>
</dbReference>